<dbReference type="Pfam" id="PF02371">
    <property type="entry name" value="Transposase_20"/>
    <property type="match status" value="1"/>
</dbReference>
<keyword evidence="4" id="KW-1185">Reference proteome</keyword>
<accession>A0ABQ6BWM6</accession>
<evidence type="ECO:0000259" key="2">
    <source>
        <dbReference type="Pfam" id="PF02371"/>
    </source>
</evidence>
<feature type="domain" description="Transposase IS116/IS110/IS902 C-terminal" evidence="2">
    <location>
        <begin position="280"/>
        <end position="365"/>
    </location>
</feature>
<dbReference type="RefSeq" id="WP_284209355.1">
    <property type="nucleotide sequence ID" value="NZ_BSOZ01000173.1"/>
</dbReference>
<sequence>MVDQINTARPQTWVAIDIAKQFHAVLIETPDGRLQRFKMASSACEHDRLVALLSSLPAPCRIAFEPTGNFHRTLAWRLRQAGFDVVTVSSVGAARYREARFNSWDKNDPKDARVILEMLKQGLTQIYHDPLQAGCHDLQELSKTYHQVTLARKRLADSLLNHYLPLYFPEMARYWESTRAEWFVAFLQRFPVPGAILRLSETEFVQTAAPLLGRKVGKQGKLLEMYALASHSTALPVPEHSQAVQTFRQQLAHLAQVAALRKSLEQQALTLLGDRWEFRCLCSLPGVATILALIILAEAGDIRRFGHHRQFLKYCGLDLAKSQSGQSRGKERLSKRGNARLRYAFWMAALVAVRMTENSFRDKYERYIAAAPHNADRRRMALTAVAAKMARVAYGLLKTRTLYQGYFEHAVPGGLTPLVRAVEADMTS</sequence>
<dbReference type="Proteomes" id="UP001156836">
    <property type="component" value="Unassembled WGS sequence"/>
</dbReference>
<protein>
    <submittedName>
        <fullName evidence="3">IS110 family transposase</fullName>
    </submittedName>
</protein>
<name>A0ABQ6BWM6_9NEIS</name>
<dbReference type="Pfam" id="PF01548">
    <property type="entry name" value="DEDD_Tnp_IS110"/>
    <property type="match status" value="1"/>
</dbReference>
<dbReference type="NCBIfam" id="NF033542">
    <property type="entry name" value="transpos_IS110"/>
    <property type="match status" value="1"/>
</dbReference>
<gene>
    <name evidence="3" type="ORF">GCM10007860_35580</name>
</gene>
<dbReference type="EMBL" id="BSOZ01000173">
    <property type="protein sequence ID" value="GLS06368.1"/>
    <property type="molecule type" value="Genomic_DNA"/>
</dbReference>
<comment type="caution">
    <text evidence="3">The sequence shown here is derived from an EMBL/GenBank/DDBJ whole genome shotgun (WGS) entry which is preliminary data.</text>
</comment>
<dbReference type="InterPro" id="IPR002525">
    <property type="entry name" value="Transp_IS110-like_N"/>
</dbReference>
<feature type="domain" description="Transposase IS110-like N-terminal" evidence="1">
    <location>
        <begin position="14"/>
        <end position="169"/>
    </location>
</feature>
<reference evidence="4" key="1">
    <citation type="journal article" date="2019" name="Int. J. Syst. Evol. Microbiol.">
        <title>The Global Catalogue of Microorganisms (GCM) 10K type strain sequencing project: providing services to taxonomists for standard genome sequencing and annotation.</title>
        <authorList>
            <consortium name="The Broad Institute Genomics Platform"/>
            <consortium name="The Broad Institute Genome Sequencing Center for Infectious Disease"/>
            <person name="Wu L."/>
            <person name="Ma J."/>
        </authorList>
    </citation>
    <scope>NUCLEOTIDE SEQUENCE [LARGE SCALE GENOMIC DNA]</scope>
    <source>
        <strain evidence="4">NBRC 104970</strain>
    </source>
</reference>
<dbReference type="InterPro" id="IPR003346">
    <property type="entry name" value="Transposase_20"/>
</dbReference>
<evidence type="ECO:0000313" key="4">
    <source>
        <dbReference type="Proteomes" id="UP001156836"/>
    </source>
</evidence>
<evidence type="ECO:0000259" key="1">
    <source>
        <dbReference type="Pfam" id="PF01548"/>
    </source>
</evidence>
<dbReference type="InterPro" id="IPR047650">
    <property type="entry name" value="Transpos_IS110"/>
</dbReference>
<organism evidence="3 4">
    <name type="scientific">Chitiniphilus shinanonensis</name>
    <dbReference type="NCBI Taxonomy" id="553088"/>
    <lineage>
        <taxon>Bacteria</taxon>
        <taxon>Pseudomonadati</taxon>
        <taxon>Pseudomonadota</taxon>
        <taxon>Betaproteobacteria</taxon>
        <taxon>Neisseriales</taxon>
        <taxon>Chitinibacteraceae</taxon>
        <taxon>Chitiniphilus</taxon>
    </lineage>
</organism>
<dbReference type="PANTHER" id="PTHR33055">
    <property type="entry name" value="TRANSPOSASE FOR INSERTION SEQUENCE ELEMENT IS1111A"/>
    <property type="match status" value="1"/>
</dbReference>
<evidence type="ECO:0000313" key="3">
    <source>
        <dbReference type="EMBL" id="GLS06368.1"/>
    </source>
</evidence>
<proteinExistence type="predicted"/>